<dbReference type="OrthoDB" id="288202at2759"/>
<feature type="region of interest" description="Disordered" evidence="19">
    <location>
        <begin position="988"/>
        <end position="1087"/>
    </location>
</feature>
<evidence type="ECO:0000256" key="1">
    <source>
        <dbReference type="ARBA" id="ARBA00001946"/>
    </source>
</evidence>
<organism evidence="21 22">
    <name type="scientific">Polarella glacialis</name>
    <name type="common">Dinoflagellate</name>
    <dbReference type="NCBI Taxonomy" id="89957"/>
    <lineage>
        <taxon>Eukaryota</taxon>
        <taxon>Sar</taxon>
        <taxon>Alveolata</taxon>
        <taxon>Dinophyceae</taxon>
        <taxon>Suessiales</taxon>
        <taxon>Suessiaceae</taxon>
        <taxon>Polarella</taxon>
    </lineage>
</organism>
<dbReference type="Proteomes" id="UP000654075">
    <property type="component" value="Unassembled WGS sequence"/>
</dbReference>
<keyword evidence="13" id="KW-0443">Lipid metabolism</keyword>
<dbReference type="PANTHER" id="PTHR13619">
    <property type="entry name" value="PHOSPHATIDATE CYTIDYLYLTRANSFERASE, MITOCHONDRIAL"/>
    <property type="match status" value="1"/>
</dbReference>
<feature type="domain" description="GTPase HflX N-terminal" evidence="20">
    <location>
        <begin position="661"/>
        <end position="721"/>
    </location>
</feature>
<dbReference type="EMBL" id="CAJNNV010004234">
    <property type="protein sequence ID" value="CAE8590367.1"/>
    <property type="molecule type" value="Genomic_DNA"/>
</dbReference>
<evidence type="ECO:0000313" key="21">
    <source>
        <dbReference type="EMBL" id="CAE8590367.1"/>
    </source>
</evidence>
<dbReference type="InterPro" id="IPR015222">
    <property type="entry name" value="Tam41"/>
</dbReference>
<evidence type="ECO:0000256" key="10">
    <source>
        <dbReference type="ARBA" id="ARBA00022695"/>
    </source>
</evidence>
<comment type="cofactor">
    <cofactor evidence="1">
        <name>Mg(2+)</name>
        <dbReference type="ChEBI" id="CHEBI:18420"/>
    </cofactor>
</comment>
<reference evidence="21" key="1">
    <citation type="submission" date="2021-02" db="EMBL/GenBank/DDBJ databases">
        <authorList>
            <person name="Dougan E. K."/>
            <person name="Rhodes N."/>
            <person name="Thang M."/>
            <person name="Chan C."/>
        </authorList>
    </citation>
    <scope>NUCLEOTIDE SEQUENCE</scope>
</reference>
<feature type="compositionally biased region" description="Acidic residues" evidence="19">
    <location>
        <begin position="1025"/>
        <end position="1051"/>
    </location>
</feature>
<evidence type="ECO:0000256" key="8">
    <source>
        <dbReference type="ARBA" id="ARBA00022516"/>
    </source>
</evidence>
<comment type="pathway">
    <text evidence="4">Lipid metabolism.</text>
</comment>
<dbReference type="Pfam" id="PF09139">
    <property type="entry name" value="Tam41_Mmp37"/>
    <property type="match status" value="1"/>
</dbReference>
<evidence type="ECO:0000256" key="12">
    <source>
        <dbReference type="ARBA" id="ARBA00022842"/>
    </source>
</evidence>
<comment type="similarity">
    <text evidence="5">Belongs to the TAM41 family.</text>
</comment>
<keyword evidence="14" id="KW-0496">Mitochondrion</keyword>
<evidence type="ECO:0000256" key="15">
    <source>
        <dbReference type="ARBA" id="ARBA00023136"/>
    </source>
</evidence>
<comment type="caution">
    <text evidence="21">The sequence shown here is derived from an EMBL/GenBank/DDBJ whole genome shotgun (WGS) entry which is preliminary data.</text>
</comment>
<keyword evidence="15" id="KW-0472">Membrane</keyword>
<feature type="region of interest" description="Disordered" evidence="19">
    <location>
        <begin position="421"/>
        <end position="469"/>
    </location>
</feature>
<keyword evidence="12" id="KW-0460">Magnesium</keyword>
<evidence type="ECO:0000259" key="20">
    <source>
        <dbReference type="Pfam" id="PF13167"/>
    </source>
</evidence>
<dbReference type="GO" id="GO:0016024">
    <property type="term" value="P:CDP-diacylglycerol biosynthetic process"/>
    <property type="evidence" value="ECO:0007669"/>
    <property type="project" value="UniProtKB-UniPathway"/>
</dbReference>
<dbReference type="InterPro" id="IPR042108">
    <property type="entry name" value="GTPase_HflX_N_sf"/>
</dbReference>
<comment type="subcellular location">
    <subcellularLocation>
        <location evidence="2">Mitochondrion inner membrane</location>
        <topology evidence="2">Peripheral membrane protein</topology>
        <orientation evidence="2">Matrix side</orientation>
    </subcellularLocation>
</comment>
<feature type="region of interest" description="Disordered" evidence="19">
    <location>
        <begin position="913"/>
        <end position="962"/>
    </location>
</feature>
<evidence type="ECO:0000256" key="5">
    <source>
        <dbReference type="ARBA" id="ARBA00005458"/>
    </source>
</evidence>
<proteinExistence type="inferred from homology"/>
<feature type="region of interest" description="Disordered" evidence="19">
    <location>
        <begin position="817"/>
        <end position="836"/>
    </location>
</feature>
<accession>A0A813DXF1</accession>
<dbReference type="AlphaFoldDB" id="A0A813DXF1"/>
<feature type="region of interest" description="Disordered" evidence="19">
    <location>
        <begin position="845"/>
        <end position="891"/>
    </location>
</feature>
<evidence type="ECO:0000256" key="6">
    <source>
        <dbReference type="ARBA" id="ARBA00012487"/>
    </source>
</evidence>
<comment type="pathway">
    <text evidence="3">Phospholipid metabolism; CDP-diacylglycerol biosynthesis; CDP-diacylglycerol from sn-glycerol 3-phosphate: step 3/3.</text>
</comment>
<keyword evidence="9" id="KW-0808">Transferase</keyword>
<dbReference type="Gene3D" id="3.40.50.11060">
    <property type="entry name" value="GTPase HflX, N-terminal domain"/>
    <property type="match status" value="1"/>
</dbReference>
<keyword evidence="10" id="KW-0548">Nucleotidyltransferase</keyword>
<evidence type="ECO:0000256" key="14">
    <source>
        <dbReference type="ARBA" id="ARBA00023128"/>
    </source>
</evidence>
<keyword evidence="22" id="KW-1185">Reference proteome</keyword>
<evidence type="ECO:0000256" key="16">
    <source>
        <dbReference type="ARBA" id="ARBA00023209"/>
    </source>
</evidence>
<evidence type="ECO:0000256" key="19">
    <source>
        <dbReference type="SAM" id="MobiDB-lite"/>
    </source>
</evidence>
<dbReference type="EC" id="2.7.7.41" evidence="6"/>
<dbReference type="Pfam" id="PF13167">
    <property type="entry name" value="GTP-bdg_N"/>
    <property type="match status" value="1"/>
</dbReference>
<keyword evidence="11" id="KW-0999">Mitochondrion inner membrane</keyword>
<dbReference type="GO" id="GO:0005743">
    <property type="term" value="C:mitochondrial inner membrane"/>
    <property type="evidence" value="ECO:0007669"/>
    <property type="project" value="UniProtKB-SubCell"/>
</dbReference>
<feature type="compositionally biased region" description="Low complexity" evidence="19">
    <location>
        <begin position="990"/>
        <end position="999"/>
    </location>
</feature>
<dbReference type="UniPathway" id="UPA00557">
    <property type="reaction ID" value="UER00614"/>
</dbReference>
<evidence type="ECO:0000256" key="11">
    <source>
        <dbReference type="ARBA" id="ARBA00022792"/>
    </source>
</evidence>
<keyword evidence="8" id="KW-0444">Lipid biosynthesis</keyword>
<dbReference type="GO" id="GO:0004605">
    <property type="term" value="F:phosphatidate cytidylyltransferase activity"/>
    <property type="evidence" value="ECO:0007669"/>
    <property type="project" value="UniProtKB-EC"/>
</dbReference>
<name>A0A813DXF1_POLGL</name>
<keyword evidence="17" id="KW-1208">Phospholipid metabolism</keyword>
<sequence>MALTRKHTLQVMAGVRTKVSSSLWPLDLDLKRFPAIDCVIGYGSGVFRQAGYNSSKRPMVDLVFVVPDARVDDWHRQNLSSNPDHYSGLRLLGAPAVACVQRWGPGLYYNPHVSLTCKDGGTVEAKYGVVSREALMRDLKDWSWLYMAGRIHKPFTLEFPEEPQAEMLSAVASNRRAALSAAVLTSGWSDPSARLSLSELLCFLVRLSFDGDIRLGIAENPNKVSNIVAAQATDLWDVYLPIALDLGIDVSAVRENDPASEGSAVGLDVSPEGRRRLFLELPDAIQRRAAFLVDSRAPWEDGGEVLRKVLRGIVRESSLSQTAKGLLTAGPARGARYALQKLRKPLELDEVALDPGAGNQGAPVTEMQVILRCPHAAQGTCDMHIGGGKNKRTEDGEALAPLVTQTGQPIEWDTFPNPDILAADGAPFQGDQGPKGIQDSGEEAGGEDASTSTRSAGKSLKGESADRLSKRALERQFKQQSMAMLRQRSMTRVCMFRLQFSGLYSCLNLLYFHEVRQLRAAARRLPGGFGSLWVRGFSYEDTLAFRLHGPKPMACVIHPVVSGPGAGWGKPWPQILWDAEEALGLARANRWDIQPGPNGDPQGGWDHEALEAAEEQDMRRRLASGAFSAPEGWHLDRGDAESDDEYDIQEAAWKNGKVKQQWAETCILKVRHIDPNTFFGKGKIKELALYFAENPCDFVFVNTTLTPSQSRNLEMVFNNAVAASDAASRREEGRATPKGKCLPSVEVIDRNRLVYSLQRRPAAVRRLLRHHRKVHPDGVAASELKALGLGNLPILEWDVEQPWGKYLNLDVAQGEGAHPDDLGVQSGQPEPGLPEFDTYLEPSGIMSDAEYGGIPDSYRSSVPGAEGTSSPSQGVPFGWQEHGSPQARDHQVPHIPAHQELKQAPLIPASVPAFNERHGSQDPQMHGSDGQPMQSVPAPLAPGPDSAQRSANAGPKRLEAGEQTVRLAALEAEEQALLEEVMSLDRKQDAALASAASHAGDVATSNRSQPPRQGPPPSSARADPIDDEEGEVAMEPSDGLEPEAGTFDDEPPPLPPTPQPKAGAAQPLWPQNGRQVKSKRPPRPAAR</sequence>
<dbReference type="InterPro" id="IPR025121">
    <property type="entry name" value="GTPase_HflX_N"/>
</dbReference>
<dbReference type="GO" id="GO:0032049">
    <property type="term" value="P:cardiolipin biosynthetic process"/>
    <property type="evidence" value="ECO:0007669"/>
    <property type="project" value="InterPro"/>
</dbReference>
<feature type="compositionally biased region" description="Basic residues" evidence="19">
    <location>
        <begin position="1076"/>
        <end position="1087"/>
    </location>
</feature>
<evidence type="ECO:0000256" key="13">
    <source>
        <dbReference type="ARBA" id="ARBA00023098"/>
    </source>
</evidence>
<keyword evidence="16" id="KW-0594">Phospholipid biosynthesis</keyword>
<evidence type="ECO:0000256" key="3">
    <source>
        <dbReference type="ARBA" id="ARBA00005119"/>
    </source>
</evidence>
<evidence type="ECO:0000256" key="2">
    <source>
        <dbReference type="ARBA" id="ARBA00004443"/>
    </source>
</evidence>
<evidence type="ECO:0000256" key="7">
    <source>
        <dbReference type="ARBA" id="ARBA00018337"/>
    </source>
</evidence>
<evidence type="ECO:0000256" key="4">
    <source>
        <dbReference type="ARBA" id="ARBA00005189"/>
    </source>
</evidence>
<evidence type="ECO:0000256" key="17">
    <source>
        <dbReference type="ARBA" id="ARBA00023264"/>
    </source>
</evidence>
<feature type="compositionally biased region" description="Basic and acidic residues" evidence="19">
    <location>
        <begin position="460"/>
        <end position="469"/>
    </location>
</feature>
<gene>
    <name evidence="21" type="ORF">PGLA1383_LOCUS9089</name>
</gene>
<evidence type="ECO:0000313" key="22">
    <source>
        <dbReference type="Proteomes" id="UP000654075"/>
    </source>
</evidence>
<protein>
    <recommendedName>
        <fullName evidence="7">Phosphatidate cytidylyltransferase, mitochondrial</fullName>
        <ecNumber evidence="6">2.7.7.41</ecNumber>
    </recommendedName>
    <alternativeName>
        <fullName evidence="18">CDP-diacylglycerol synthase</fullName>
    </alternativeName>
</protein>
<evidence type="ECO:0000256" key="18">
    <source>
        <dbReference type="ARBA" id="ARBA00029893"/>
    </source>
</evidence>
<dbReference type="PANTHER" id="PTHR13619:SF0">
    <property type="entry name" value="PHOSPHATIDATE CYTIDYLYLTRANSFERASE, MITOCHONDRIAL"/>
    <property type="match status" value="1"/>
</dbReference>
<evidence type="ECO:0000256" key="9">
    <source>
        <dbReference type="ARBA" id="ARBA00022679"/>
    </source>
</evidence>